<proteinExistence type="predicted"/>
<keyword evidence="2" id="KW-1185">Reference proteome</keyword>
<dbReference type="Proteomes" id="UP000242287">
    <property type="component" value="Unassembled WGS sequence"/>
</dbReference>
<dbReference type="AlphaFoldDB" id="A0A2A9NB57"/>
<name>A0A2A9NB57_9AGAR</name>
<evidence type="ECO:0000313" key="1">
    <source>
        <dbReference type="EMBL" id="PFH44853.1"/>
    </source>
</evidence>
<accession>A0A2A9NB57</accession>
<organism evidence="1 2">
    <name type="scientific">Amanita thiersii Skay4041</name>
    <dbReference type="NCBI Taxonomy" id="703135"/>
    <lineage>
        <taxon>Eukaryota</taxon>
        <taxon>Fungi</taxon>
        <taxon>Dikarya</taxon>
        <taxon>Basidiomycota</taxon>
        <taxon>Agaricomycotina</taxon>
        <taxon>Agaricomycetes</taxon>
        <taxon>Agaricomycetidae</taxon>
        <taxon>Agaricales</taxon>
        <taxon>Pluteineae</taxon>
        <taxon>Amanitaceae</taxon>
        <taxon>Amanita</taxon>
    </lineage>
</organism>
<gene>
    <name evidence="1" type="ORF">AMATHDRAFT_10626</name>
</gene>
<dbReference type="EMBL" id="KZ302775">
    <property type="protein sequence ID" value="PFH44853.1"/>
    <property type="molecule type" value="Genomic_DNA"/>
</dbReference>
<reference evidence="1 2" key="1">
    <citation type="submission" date="2014-02" db="EMBL/GenBank/DDBJ databases">
        <title>Transposable element dynamics among asymbiotic and ectomycorrhizal Amanita fungi.</title>
        <authorList>
            <consortium name="DOE Joint Genome Institute"/>
            <person name="Hess J."/>
            <person name="Skrede I."/>
            <person name="Wolfe B."/>
            <person name="LaButti K."/>
            <person name="Ohm R.A."/>
            <person name="Grigoriev I.V."/>
            <person name="Pringle A."/>
        </authorList>
    </citation>
    <scope>NUCLEOTIDE SEQUENCE [LARGE SCALE GENOMIC DNA]</scope>
    <source>
        <strain evidence="1 2">SKay4041</strain>
    </source>
</reference>
<sequence length="119" mass="13520">MHALNGNGSIIQHEQIALLRDFQDSILYIMESLKDAPQITIDSFFEVQENCFLIWIFSKSLLRKYGLTPPESKETILLMPFMGTTISLPLEDKLKNNKKQSLLIPACQNLPKSLSPLLT</sequence>
<evidence type="ECO:0000313" key="2">
    <source>
        <dbReference type="Proteomes" id="UP000242287"/>
    </source>
</evidence>
<protein>
    <submittedName>
        <fullName evidence="1">Uncharacterized protein</fullName>
    </submittedName>
</protein>